<protein>
    <submittedName>
        <fullName evidence="2">Uncharacterized protein</fullName>
    </submittedName>
</protein>
<proteinExistence type="predicted"/>
<dbReference type="InterPro" id="IPR037873">
    <property type="entry name" value="BamE-like"/>
</dbReference>
<dbReference type="PROSITE" id="PS51257">
    <property type="entry name" value="PROKAR_LIPOPROTEIN"/>
    <property type="match status" value="1"/>
</dbReference>
<organism evidence="2">
    <name type="scientific">hydrothermal vent metagenome</name>
    <dbReference type="NCBI Taxonomy" id="652676"/>
    <lineage>
        <taxon>unclassified sequences</taxon>
        <taxon>metagenomes</taxon>
        <taxon>ecological metagenomes</taxon>
    </lineage>
</organism>
<accession>A0A3B1CMW5</accession>
<keyword evidence="1" id="KW-0732">Signal</keyword>
<name>A0A3B1CMW5_9ZZZZ</name>
<gene>
    <name evidence="2" type="ORF">MNBD_NITROSPINAE05-1180</name>
</gene>
<sequence>MKQSWQSFGSLLIFLFAIGCGSVGKNFSSEKVQNIQNNVTTQSEVLDWFGVPFKEGIENTHTMWTYQFDKYNVFTEAKSKDLVILFDDNNIVKAYRFTSSLDE</sequence>
<dbReference type="EMBL" id="UOGG01000177">
    <property type="protein sequence ID" value="VAX31876.1"/>
    <property type="molecule type" value="Genomic_DNA"/>
</dbReference>
<reference evidence="2" key="1">
    <citation type="submission" date="2018-06" db="EMBL/GenBank/DDBJ databases">
        <authorList>
            <person name="Zhirakovskaya E."/>
        </authorList>
    </citation>
    <scope>NUCLEOTIDE SEQUENCE</scope>
</reference>
<evidence type="ECO:0000313" key="2">
    <source>
        <dbReference type="EMBL" id="VAX31876.1"/>
    </source>
</evidence>
<dbReference type="AlphaFoldDB" id="A0A3B1CMW5"/>
<dbReference type="Gene3D" id="3.30.1450.10">
    <property type="match status" value="1"/>
</dbReference>
<evidence type="ECO:0000256" key="1">
    <source>
        <dbReference type="ARBA" id="ARBA00022729"/>
    </source>
</evidence>